<comment type="caution">
    <text evidence="6">The sequence shown here is derived from an EMBL/GenBank/DDBJ whole genome shotgun (WGS) entry which is preliminary data.</text>
</comment>
<evidence type="ECO:0000313" key="7">
    <source>
        <dbReference type="Proteomes" id="UP000800039"/>
    </source>
</evidence>
<dbReference type="RefSeq" id="XP_040794667.1">
    <property type="nucleotide sequence ID" value="XM_040927938.1"/>
</dbReference>
<evidence type="ECO:0000313" key="6">
    <source>
        <dbReference type="EMBL" id="KAF1852104.1"/>
    </source>
</evidence>
<dbReference type="OrthoDB" id="440424at2759"/>
<dbReference type="InterPro" id="IPR009311">
    <property type="entry name" value="IFI6/IFI27-like"/>
</dbReference>
<keyword evidence="4" id="KW-1133">Transmembrane helix</keyword>
<dbReference type="AlphaFoldDB" id="A0A9P4GV46"/>
<dbReference type="EMBL" id="ML976614">
    <property type="protein sequence ID" value="KAF1852104.1"/>
    <property type="molecule type" value="Genomic_DNA"/>
</dbReference>
<gene>
    <name evidence="6" type="ORF">K460DRAFT_274148</name>
</gene>
<evidence type="ECO:0000256" key="5">
    <source>
        <dbReference type="ARBA" id="ARBA00023136"/>
    </source>
</evidence>
<keyword evidence="5" id="KW-0472">Membrane</keyword>
<sequence>MAIARLQTIVACMTCAEPKDTTYADEKLALLRDDDIRCAIDIADDVVNTMLRTATTGHALRMQLDSIVGVYGWKENIAKWVLEKLTLALQDAHETLGPAMRDAYHKAWDVARSIEGFVIEHPIMCTMIALGVLAILSPWVLEALGFAEAGPVADTFAAWWQSTYGGLVPKGSLFSFLQRLGMTWHLLCI</sequence>
<evidence type="ECO:0000256" key="4">
    <source>
        <dbReference type="ARBA" id="ARBA00022989"/>
    </source>
</evidence>
<dbReference type="Gene3D" id="6.10.110.10">
    <property type="match status" value="1"/>
</dbReference>
<organism evidence="6 7">
    <name type="scientific">Cucurbitaria berberidis CBS 394.84</name>
    <dbReference type="NCBI Taxonomy" id="1168544"/>
    <lineage>
        <taxon>Eukaryota</taxon>
        <taxon>Fungi</taxon>
        <taxon>Dikarya</taxon>
        <taxon>Ascomycota</taxon>
        <taxon>Pezizomycotina</taxon>
        <taxon>Dothideomycetes</taxon>
        <taxon>Pleosporomycetidae</taxon>
        <taxon>Pleosporales</taxon>
        <taxon>Pleosporineae</taxon>
        <taxon>Cucurbitariaceae</taxon>
        <taxon>Cucurbitaria</taxon>
    </lineage>
</organism>
<name>A0A9P4GV46_9PLEO</name>
<evidence type="ECO:0000256" key="3">
    <source>
        <dbReference type="ARBA" id="ARBA00022692"/>
    </source>
</evidence>
<protein>
    <submittedName>
        <fullName evidence="6">Uncharacterized protein</fullName>
    </submittedName>
</protein>
<keyword evidence="7" id="KW-1185">Reference proteome</keyword>
<reference evidence="6" key="1">
    <citation type="submission" date="2020-01" db="EMBL/GenBank/DDBJ databases">
        <authorList>
            <consortium name="DOE Joint Genome Institute"/>
            <person name="Haridas S."/>
            <person name="Albert R."/>
            <person name="Binder M."/>
            <person name="Bloem J."/>
            <person name="Labutti K."/>
            <person name="Salamov A."/>
            <person name="Andreopoulos B."/>
            <person name="Baker S.E."/>
            <person name="Barry K."/>
            <person name="Bills G."/>
            <person name="Bluhm B.H."/>
            <person name="Cannon C."/>
            <person name="Castanera R."/>
            <person name="Culley D.E."/>
            <person name="Daum C."/>
            <person name="Ezra D."/>
            <person name="Gonzalez J.B."/>
            <person name="Henrissat B."/>
            <person name="Kuo A."/>
            <person name="Liang C."/>
            <person name="Lipzen A."/>
            <person name="Lutzoni F."/>
            <person name="Magnuson J."/>
            <person name="Mondo S."/>
            <person name="Nolan M."/>
            <person name="Ohm R."/>
            <person name="Pangilinan J."/>
            <person name="Park H.-J."/>
            <person name="Ramirez L."/>
            <person name="Alfaro M."/>
            <person name="Sun H."/>
            <person name="Tritt A."/>
            <person name="Yoshinaga Y."/>
            <person name="Zwiers L.-H."/>
            <person name="Turgeon B.G."/>
            <person name="Goodwin S.B."/>
            <person name="Spatafora J.W."/>
            <person name="Crous P.W."/>
            <person name="Grigoriev I.V."/>
        </authorList>
    </citation>
    <scope>NUCLEOTIDE SEQUENCE</scope>
    <source>
        <strain evidence="6">CBS 394.84</strain>
    </source>
</reference>
<accession>A0A9P4GV46</accession>
<comment type="similarity">
    <text evidence="2">Belongs to the IFI6/IFI27 family.</text>
</comment>
<dbReference type="PANTHER" id="PTHR16932:SF18">
    <property type="entry name" value="INTERFERON, ALPHA-INDUCIBLE PROTEIN 27-LIKE 2"/>
    <property type="match status" value="1"/>
</dbReference>
<proteinExistence type="inferred from homology"/>
<dbReference type="Pfam" id="PF06140">
    <property type="entry name" value="Ifi-6-16"/>
    <property type="match status" value="1"/>
</dbReference>
<keyword evidence="3" id="KW-0812">Transmembrane</keyword>
<dbReference type="GO" id="GO:0016020">
    <property type="term" value="C:membrane"/>
    <property type="evidence" value="ECO:0007669"/>
    <property type="project" value="UniProtKB-SubCell"/>
</dbReference>
<comment type="subcellular location">
    <subcellularLocation>
        <location evidence="1">Membrane</location>
        <topology evidence="1">Multi-pass membrane protein</topology>
    </subcellularLocation>
</comment>
<dbReference type="PANTHER" id="PTHR16932">
    <property type="entry name" value="INTERFERON ALPHA-INDUCIBLE PROTEIN 27"/>
    <property type="match status" value="1"/>
</dbReference>
<evidence type="ECO:0000256" key="1">
    <source>
        <dbReference type="ARBA" id="ARBA00004141"/>
    </source>
</evidence>
<dbReference type="GeneID" id="63845191"/>
<dbReference type="Proteomes" id="UP000800039">
    <property type="component" value="Unassembled WGS sequence"/>
</dbReference>
<evidence type="ECO:0000256" key="2">
    <source>
        <dbReference type="ARBA" id="ARBA00007262"/>
    </source>
</evidence>
<dbReference type="InterPro" id="IPR038213">
    <property type="entry name" value="IFI6/IFI27-like_sf"/>
</dbReference>